<evidence type="ECO:0000313" key="7">
    <source>
        <dbReference type="Proteomes" id="UP000406184"/>
    </source>
</evidence>
<organism evidence="6 7">
    <name type="scientific">Faecalibacterium prausnitzii</name>
    <dbReference type="NCBI Taxonomy" id="853"/>
    <lineage>
        <taxon>Bacteria</taxon>
        <taxon>Bacillati</taxon>
        <taxon>Bacillota</taxon>
        <taxon>Clostridia</taxon>
        <taxon>Eubacteriales</taxon>
        <taxon>Oscillospiraceae</taxon>
        <taxon>Faecalibacterium</taxon>
    </lineage>
</organism>
<accession>A0A564T3M3</accession>
<dbReference type="InterPro" id="IPR051620">
    <property type="entry name" value="ORF904-like_C"/>
</dbReference>
<dbReference type="EMBL" id="CABHMY010000089">
    <property type="protein sequence ID" value="VUX01251.1"/>
    <property type="molecule type" value="Genomic_DNA"/>
</dbReference>
<dbReference type="InterPro" id="IPR027417">
    <property type="entry name" value="P-loop_NTPase"/>
</dbReference>
<gene>
    <name evidence="6" type="ORF">FPPS064S07_00185</name>
</gene>
<evidence type="ECO:0000256" key="4">
    <source>
        <dbReference type="SAM" id="MobiDB-lite"/>
    </source>
</evidence>
<keyword evidence="7" id="KW-1185">Reference proteome</keyword>
<feature type="domain" description="SF3 helicase" evidence="5">
    <location>
        <begin position="251"/>
        <end position="407"/>
    </location>
</feature>
<reference evidence="6 7" key="1">
    <citation type="submission" date="2019-07" db="EMBL/GenBank/DDBJ databases">
        <authorList>
            <person name="Hibberd C M."/>
            <person name="Gehrig L. J."/>
            <person name="Chang H.-W."/>
            <person name="Venkatesh S."/>
        </authorList>
    </citation>
    <scope>NUCLEOTIDE SEQUENCE [LARGE SCALE GENOMIC DNA]</scope>
    <source>
        <strain evidence="6">Faecalibacterium_prausnitzii_JG_BgPS064</strain>
    </source>
</reference>
<feature type="compositionally biased region" description="Basic residues" evidence="4">
    <location>
        <begin position="56"/>
        <end position="68"/>
    </location>
</feature>
<sequence>MGKQNKNIFDCQGGDFSLKSLDDSFDAEDGEWYPDNSDETDLVLAASLCKNNAVKKEKKKKKGKKKEKRTQENNPLKKLFKYDEKKEDDLESEDEEIERTERSQSKYHPMYEMAHALEEFCDLKVVDGEVYYYENTYYMHLTKDQIIELYKLRVDPKLHGAVNLRNYRDLYDYIKMEQILKYEMPKNEKLYCPFENGILFVKKGRFEDHDPEFVTFTCLNAKYNEDVESPEEADCPVFDKFMKEISGGRKDIEERLWMALGYLLVEPARGKFFFIMGYARDSGKSIWGNFVQKLFPEEAISNLSLRELGGKFETESLLDARINISLDLPRERLDVSAVSKLKRITGGDGVEIQRKNQRSKKLHRRIKFLFASNFPLEIEGEDEAFFKRVVYLPFTHSIPDDEQDSNLEKKIWKERNEIVTKATFYARRLEELDWHFPEIPDVDSMKGVQRKPPIDYLLEFIDLHCEKVDYETFCPTTDLKNAYENYCEEKGVCPCSPIVINKCIIKFGGKHDRKRLNSSENAVWGFYGIKLRP</sequence>
<dbReference type="Pfam" id="PF19263">
    <property type="entry name" value="DUF5906"/>
    <property type="match status" value="1"/>
</dbReference>
<proteinExistence type="predicted"/>
<dbReference type="AlphaFoldDB" id="A0A564T3M3"/>
<dbReference type="InterPro" id="IPR045455">
    <property type="entry name" value="NrS-1_pol-like_helicase"/>
</dbReference>
<protein>
    <recommendedName>
        <fullName evidence="5">SF3 helicase domain-containing protein</fullName>
    </recommendedName>
</protein>
<dbReference type="Pfam" id="PF08706">
    <property type="entry name" value="D5_N"/>
    <property type="match status" value="1"/>
</dbReference>
<dbReference type="PANTHER" id="PTHR35372:SF2">
    <property type="entry name" value="SF3 HELICASE DOMAIN-CONTAINING PROTEIN"/>
    <property type="match status" value="1"/>
</dbReference>
<feature type="region of interest" description="Disordered" evidence="4">
    <location>
        <begin position="54"/>
        <end position="104"/>
    </location>
</feature>
<dbReference type="Proteomes" id="UP000406184">
    <property type="component" value="Unassembled WGS sequence"/>
</dbReference>
<dbReference type="RefSeq" id="WP_158398391.1">
    <property type="nucleotide sequence ID" value="NZ_CABHMY010000089.1"/>
</dbReference>
<dbReference type="NCBIfam" id="TIGR01613">
    <property type="entry name" value="primase_Cterm"/>
    <property type="match status" value="1"/>
</dbReference>
<dbReference type="SUPFAM" id="SSF52540">
    <property type="entry name" value="P-loop containing nucleoside triphosphate hydrolases"/>
    <property type="match status" value="1"/>
</dbReference>
<dbReference type="GO" id="GO:0005524">
    <property type="term" value="F:ATP binding"/>
    <property type="evidence" value="ECO:0007669"/>
    <property type="project" value="UniProtKB-KW"/>
</dbReference>
<keyword evidence="2" id="KW-0378">Hydrolase</keyword>
<dbReference type="InterPro" id="IPR014015">
    <property type="entry name" value="Helicase_SF3_DNA-vir"/>
</dbReference>
<evidence type="ECO:0000256" key="1">
    <source>
        <dbReference type="ARBA" id="ARBA00022741"/>
    </source>
</evidence>
<evidence type="ECO:0000256" key="3">
    <source>
        <dbReference type="ARBA" id="ARBA00022840"/>
    </source>
</evidence>
<dbReference type="PANTHER" id="PTHR35372">
    <property type="entry name" value="ATP BINDING PROTEIN-RELATED"/>
    <property type="match status" value="1"/>
</dbReference>
<keyword evidence="1" id="KW-0547">Nucleotide-binding</keyword>
<dbReference type="PROSITE" id="PS51206">
    <property type="entry name" value="SF3_HELICASE_1"/>
    <property type="match status" value="1"/>
</dbReference>
<evidence type="ECO:0000313" key="6">
    <source>
        <dbReference type="EMBL" id="VUX01251.1"/>
    </source>
</evidence>
<dbReference type="GO" id="GO:0016787">
    <property type="term" value="F:hydrolase activity"/>
    <property type="evidence" value="ECO:0007669"/>
    <property type="project" value="UniProtKB-KW"/>
</dbReference>
<name>A0A564T3M3_9FIRM</name>
<evidence type="ECO:0000259" key="5">
    <source>
        <dbReference type="PROSITE" id="PS51206"/>
    </source>
</evidence>
<dbReference type="Gene3D" id="3.40.50.300">
    <property type="entry name" value="P-loop containing nucleotide triphosphate hydrolases"/>
    <property type="match status" value="1"/>
</dbReference>
<dbReference type="Gene3D" id="1.10.10.10">
    <property type="entry name" value="Winged helix-like DNA-binding domain superfamily/Winged helix DNA-binding domain"/>
    <property type="match status" value="1"/>
</dbReference>
<keyword evidence="3" id="KW-0067">ATP-binding</keyword>
<dbReference type="InterPro" id="IPR036388">
    <property type="entry name" value="WH-like_DNA-bd_sf"/>
</dbReference>
<dbReference type="InterPro" id="IPR014818">
    <property type="entry name" value="Phage/plasmid_primase_P4_C"/>
</dbReference>
<feature type="compositionally biased region" description="Acidic residues" evidence="4">
    <location>
        <begin position="89"/>
        <end position="98"/>
    </location>
</feature>
<dbReference type="SMART" id="SM00885">
    <property type="entry name" value="D5_N"/>
    <property type="match status" value="1"/>
</dbReference>
<evidence type="ECO:0000256" key="2">
    <source>
        <dbReference type="ARBA" id="ARBA00022801"/>
    </source>
</evidence>
<dbReference type="InterPro" id="IPR006500">
    <property type="entry name" value="Helicase_put_C_phage/plasmid"/>
</dbReference>